<dbReference type="PANTHER" id="PTHR47036">
    <property type="entry name" value="COBALT-FACTOR III C(17)-METHYLTRANSFERASE-RELATED"/>
    <property type="match status" value="1"/>
</dbReference>
<evidence type="ECO:0000313" key="2">
    <source>
        <dbReference type="EMBL" id="EPF21139.1"/>
    </source>
</evidence>
<feature type="domain" description="CobE/GbiG C-terminal" evidence="1">
    <location>
        <begin position="47"/>
        <end position="162"/>
    </location>
</feature>
<dbReference type="SUPFAM" id="SSF159664">
    <property type="entry name" value="CobE/GbiG C-terminal domain-like"/>
    <property type="match status" value="1"/>
</dbReference>
<evidence type="ECO:0000313" key="3">
    <source>
        <dbReference type="Proteomes" id="UP000014617"/>
    </source>
</evidence>
<sequence>MMTGASPAFHPPAIDLIGFGPLWTGFSQRRFSPDSSGVKVQCHGRVLWLGIGCIRGTEKAVIDRAIRAVFQRYHLSLAAIAGIATLNIKADERGLIAYCQEKGLPLKTFTAEELRDINVPNPSAIVNKQGGTPSVAEAAALKMGEILLVSKQIEAKSVTVAVSLAAREYRGYEIDA</sequence>
<dbReference type="InterPro" id="IPR002750">
    <property type="entry name" value="CobE/GbiG_C"/>
</dbReference>
<dbReference type="AlphaFoldDB" id="S3K811"/>
<dbReference type="EMBL" id="ASZQ01000229">
    <property type="protein sequence ID" value="EPF21139.1"/>
    <property type="molecule type" value="Genomic_DNA"/>
</dbReference>
<dbReference type="PANTHER" id="PTHR47036:SF1">
    <property type="entry name" value="COBALT-FACTOR III C(17)-METHYLTRANSFERASE-RELATED"/>
    <property type="match status" value="1"/>
</dbReference>
<proteinExistence type="predicted"/>
<dbReference type="GO" id="GO:0009236">
    <property type="term" value="P:cobalamin biosynthetic process"/>
    <property type="evidence" value="ECO:0007669"/>
    <property type="project" value="InterPro"/>
</dbReference>
<dbReference type="PATRIC" id="fig|482300.6.peg.3443"/>
<reference evidence="2 3" key="1">
    <citation type="journal article" date="2013" name="Genome Announc.">
        <title>Draft Genome Sequence of the Brazilian Toxic Bloom-Forming Cyanobacterium Microcystis aeruginosa Strain SPC777.</title>
        <authorList>
            <person name="Fiore M.F."/>
            <person name="Alvarenga D.O."/>
            <person name="Varani A.M."/>
            <person name="Hoff-Risseti C."/>
            <person name="Crespim E."/>
            <person name="Ramos R.T."/>
            <person name="Silva A."/>
            <person name="Schaker P.D."/>
            <person name="Heck K."/>
            <person name="Rigonato J."/>
            <person name="Schneider M.P."/>
        </authorList>
    </citation>
    <scope>NUCLEOTIDE SEQUENCE [LARGE SCALE GENOMIC DNA]</scope>
    <source>
        <strain evidence="3">SPC 777</strain>
    </source>
</reference>
<comment type="caution">
    <text evidence="2">The sequence shown here is derived from an EMBL/GenBank/DDBJ whole genome shotgun (WGS) entry which is preliminary data.</text>
</comment>
<name>S3K811_MICAE</name>
<dbReference type="Pfam" id="PF01890">
    <property type="entry name" value="CbiG_C"/>
    <property type="match status" value="1"/>
</dbReference>
<evidence type="ECO:0000259" key="1">
    <source>
        <dbReference type="Pfam" id="PF01890"/>
    </source>
</evidence>
<protein>
    <submittedName>
        <fullName evidence="2">Cobalamin biosynthesis protein CbiG</fullName>
    </submittedName>
</protein>
<organism evidence="2 3">
    <name type="scientific">Microcystis aeruginosa SPC777</name>
    <dbReference type="NCBI Taxonomy" id="482300"/>
    <lineage>
        <taxon>Bacteria</taxon>
        <taxon>Bacillati</taxon>
        <taxon>Cyanobacteriota</taxon>
        <taxon>Cyanophyceae</taxon>
        <taxon>Oscillatoriophycideae</taxon>
        <taxon>Chroococcales</taxon>
        <taxon>Microcystaceae</taxon>
        <taxon>Microcystis</taxon>
    </lineage>
</organism>
<dbReference type="Proteomes" id="UP000014617">
    <property type="component" value="Unassembled WGS sequence"/>
</dbReference>
<dbReference type="InterPro" id="IPR036518">
    <property type="entry name" value="CobE/GbiG_C_sf"/>
</dbReference>
<gene>
    <name evidence="2" type="ORF">MAESPC_03085</name>
</gene>
<dbReference type="InterPro" id="IPR051810">
    <property type="entry name" value="Precorrin_MeTrfase"/>
</dbReference>
<accession>S3K811</accession>
<dbReference type="Gene3D" id="3.30.420.180">
    <property type="entry name" value="CobE/GbiG C-terminal domain"/>
    <property type="match status" value="1"/>
</dbReference>